<gene>
    <name evidence="2" type="ORF">KSP40_PGU012347</name>
</gene>
<dbReference type="Proteomes" id="UP001412067">
    <property type="component" value="Unassembled WGS sequence"/>
</dbReference>
<evidence type="ECO:0000256" key="1">
    <source>
        <dbReference type="SAM" id="SignalP"/>
    </source>
</evidence>
<protein>
    <submittedName>
        <fullName evidence="2">Uncharacterized protein</fullName>
    </submittedName>
</protein>
<name>A0ABR2LD68_9ASPA</name>
<proteinExistence type="predicted"/>
<organism evidence="2 3">
    <name type="scientific">Platanthera guangdongensis</name>
    <dbReference type="NCBI Taxonomy" id="2320717"/>
    <lineage>
        <taxon>Eukaryota</taxon>
        <taxon>Viridiplantae</taxon>
        <taxon>Streptophyta</taxon>
        <taxon>Embryophyta</taxon>
        <taxon>Tracheophyta</taxon>
        <taxon>Spermatophyta</taxon>
        <taxon>Magnoliopsida</taxon>
        <taxon>Liliopsida</taxon>
        <taxon>Asparagales</taxon>
        <taxon>Orchidaceae</taxon>
        <taxon>Orchidoideae</taxon>
        <taxon>Orchideae</taxon>
        <taxon>Orchidinae</taxon>
        <taxon>Platanthera</taxon>
    </lineage>
</organism>
<comment type="caution">
    <text evidence="2">The sequence shown here is derived from an EMBL/GenBank/DDBJ whole genome shotgun (WGS) entry which is preliminary data.</text>
</comment>
<keyword evidence="1" id="KW-0732">Signal</keyword>
<sequence length="72" mass="8090">MLSVIIMIYIQLMRSALPLSQIMLLSGNGELLSNIGGKKLLKLYQSKTQSIVNILEDTIKWGGPHFALFDQR</sequence>
<reference evidence="2 3" key="1">
    <citation type="journal article" date="2022" name="Nat. Plants">
        <title>Genomes of leafy and leafless Platanthera orchids illuminate the evolution of mycoheterotrophy.</title>
        <authorList>
            <person name="Li M.H."/>
            <person name="Liu K.W."/>
            <person name="Li Z."/>
            <person name="Lu H.C."/>
            <person name="Ye Q.L."/>
            <person name="Zhang D."/>
            <person name="Wang J.Y."/>
            <person name="Li Y.F."/>
            <person name="Zhong Z.M."/>
            <person name="Liu X."/>
            <person name="Yu X."/>
            <person name="Liu D.K."/>
            <person name="Tu X.D."/>
            <person name="Liu B."/>
            <person name="Hao Y."/>
            <person name="Liao X.Y."/>
            <person name="Jiang Y.T."/>
            <person name="Sun W.H."/>
            <person name="Chen J."/>
            <person name="Chen Y.Q."/>
            <person name="Ai Y."/>
            <person name="Zhai J.W."/>
            <person name="Wu S.S."/>
            <person name="Zhou Z."/>
            <person name="Hsiao Y.Y."/>
            <person name="Wu W.L."/>
            <person name="Chen Y.Y."/>
            <person name="Lin Y.F."/>
            <person name="Hsu J.L."/>
            <person name="Li C.Y."/>
            <person name="Wang Z.W."/>
            <person name="Zhao X."/>
            <person name="Zhong W.Y."/>
            <person name="Ma X.K."/>
            <person name="Ma L."/>
            <person name="Huang J."/>
            <person name="Chen G.Z."/>
            <person name="Huang M.Z."/>
            <person name="Huang L."/>
            <person name="Peng D.H."/>
            <person name="Luo Y.B."/>
            <person name="Zou S.Q."/>
            <person name="Chen S.P."/>
            <person name="Lan S."/>
            <person name="Tsai W.C."/>
            <person name="Van de Peer Y."/>
            <person name="Liu Z.J."/>
        </authorList>
    </citation>
    <scope>NUCLEOTIDE SEQUENCE [LARGE SCALE GENOMIC DNA]</scope>
    <source>
        <strain evidence="2">Lor288</strain>
    </source>
</reference>
<evidence type="ECO:0000313" key="2">
    <source>
        <dbReference type="EMBL" id="KAK8938017.1"/>
    </source>
</evidence>
<feature type="chain" id="PRO_5045201345" evidence="1">
    <location>
        <begin position="16"/>
        <end position="72"/>
    </location>
</feature>
<feature type="signal peptide" evidence="1">
    <location>
        <begin position="1"/>
        <end position="15"/>
    </location>
</feature>
<dbReference type="EMBL" id="JBBWWR010000021">
    <property type="protein sequence ID" value="KAK8938017.1"/>
    <property type="molecule type" value="Genomic_DNA"/>
</dbReference>
<evidence type="ECO:0000313" key="3">
    <source>
        <dbReference type="Proteomes" id="UP001412067"/>
    </source>
</evidence>
<accession>A0ABR2LD68</accession>
<keyword evidence="3" id="KW-1185">Reference proteome</keyword>